<name>A0ABS5HK73_9BACT</name>
<keyword evidence="2" id="KW-1185">Reference proteome</keyword>
<dbReference type="EMBL" id="JAGSSW010000009">
    <property type="protein sequence ID" value="MBR8464537.1"/>
    <property type="molecule type" value="Genomic_DNA"/>
</dbReference>
<dbReference type="RefSeq" id="WP_212142395.1">
    <property type="nucleotide sequence ID" value="NZ_JAGSSW010000009.1"/>
</dbReference>
<accession>A0ABS5HK73</accession>
<dbReference type="Pfam" id="PF14094">
    <property type="entry name" value="DUF4272"/>
    <property type="match status" value="1"/>
</dbReference>
<dbReference type="Proteomes" id="UP000682951">
    <property type="component" value="Unassembled WGS sequence"/>
</dbReference>
<proteinExistence type="predicted"/>
<organism evidence="1 2">
    <name type="scientific">Campylobacter anatolicus</name>
    <dbReference type="NCBI Taxonomy" id="2829105"/>
    <lineage>
        <taxon>Bacteria</taxon>
        <taxon>Pseudomonadati</taxon>
        <taxon>Campylobacterota</taxon>
        <taxon>Epsilonproteobacteria</taxon>
        <taxon>Campylobacterales</taxon>
        <taxon>Campylobacteraceae</taxon>
        <taxon>Campylobacter</taxon>
    </lineage>
</organism>
<dbReference type="InterPro" id="IPR025368">
    <property type="entry name" value="DUF4272"/>
</dbReference>
<evidence type="ECO:0000313" key="2">
    <source>
        <dbReference type="Proteomes" id="UP000682951"/>
    </source>
</evidence>
<protein>
    <submittedName>
        <fullName evidence="1">DUF4272 domain-containing protein</fullName>
    </submittedName>
</protein>
<comment type="caution">
    <text evidence="1">The sequence shown here is derived from an EMBL/GenBank/DDBJ whole genome shotgun (WGS) entry which is preliminary data.</text>
</comment>
<sequence length="221" mass="25527">MKTAKQRKIESITRLKSENVPYFEQLPYLSDASQVKRRSVENIAKRAVASLASIIMALSIDRGEYEETIEAIDAFIDKFGVRNKLTKQEKKILKNKATKQDIINATWKFESYWALMWALGFVDELKFPDTIIDIDVAISIVTQFNSMDELVAATKLRDVEQILDEADLIYRYHWACVDARINGRQAPQGLDESVVKERRAGLWWLVDMDEEDDWDNVAMDT</sequence>
<gene>
    <name evidence="1" type="ORF">KDD93_08170</name>
</gene>
<evidence type="ECO:0000313" key="1">
    <source>
        <dbReference type="EMBL" id="MBR8464537.1"/>
    </source>
</evidence>
<reference evidence="1 2" key="1">
    <citation type="submission" date="2021-04" db="EMBL/GenBank/DDBJ databases">
        <title>Molecular and phenotypic characterization and identification of bacterial isolates recovered from the Anatolian ground squirrels (Spermophilus xanthoprymnus) and which have the potential to form a new species in the Campylobacter genus.</title>
        <authorList>
            <person name="Aydin F."/>
            <person name="Abay S."/>
            <person name="Kayman T."/>
            <person name="Karakaya E."/>
            <person name="Mustak H.K."/>
            <person name="Mustak I.B."/>
            <person name="Bilgin N."/>
            <person name="Duzler A."/>
            <person name="Sahin O."/>
            <person name="Guran O."/>
            <person name="Saticioglu I.B."/>
        </authorList>
    </citation>
    <scope>NUCLEOTIDE SEQUENCE [LARGE SCALE GENOMIC DNA]</scope>
    <source>
        <strain evidence="2">faydin-G24</strain>
    </source>
</reference>